<dbReference type="Proteomes" id="UP001596312">
    <property type="component" value="Unassembled WGS sequence"/>
</dbReference>
<evidence type="ECO:0008006" key="4">
    <source>
        <dbReference type="Google" id="ProtNLM"/>
    </source>
</evidence>
<comment type="caution">
    <text evidence="2">The sequence shown here is derived from an EMBL/GenBank/DDBJ whole genome shotgun (WGS) entry which is preliminary data.</text>
</comment>
<gene>
    <name evidence="2" type="ORF">ACFQGH_05530</name>
</gene>
<evidence type="ECO:0000313" key="2">
    <source>
        <dbReference type="EMBL" id="MFC6904658.1"/>
    </source>
</evidence>
<proteinExistence type="predicted"/>
<protein>
    <recommendedName>
        <fullName evidence="4">C2H2-type domain-containing protein</fullName>
    </recommendedName>
</protein>
<sequence>MIVDKCRLCEFYVVVGTAADHHRVMRAHERHEHGRINPDRQDHRSDA</sequence>
<feature type="region of interest" description="Disordered" evidence="1">
    <location>
        <begin position="22"/>
        <end position="47"/>
    </location>
</feature>
<organism evidence="2 3">
    <name type="scientific">Halalkalicoccus tibetensis</name>
    <dbReference type="NCBI Taxonomy" id="175632"/>
    <lineage>
        <taxon>Archaea</taxon>
        <taxon>Methanobacteriati</taxon>
        <taxon>Methanobacteriota</taxon>
        <taxon>Stenosarchaea group</taxon>
        <taxon>Halobacteria</taxon>
        <taxon>Halobacteriales</taxon>
        <taxon>Halococcaceae</taxon>
        <taxon>Halalkalicoccus</taxon>
    </lineage>
</organism>
<keyword evidence="3" id="KW-1185">Reference proteome</keyword>
<reference evidence="2 3" key="1">
    <citation type="journal article" date="2019" name="Int. J. Syst. Evol. Microbiol.">
        <title>The Global Catalogue of Microorganisms (GCM) 10K type strain sequencing project: providing services to taxonomists for standard genome sequencing and annotation.</title>
        <authorList>
            <consortium name="The Broad Institute Genomics Platform"/>
            <consortium name="The Broad Institute Genome Sequencing Center for Infectious Disease"/>
            <person name="Wu L."/>
            <person name="Ma J."/>
        </authorList>
    </citation>
    <scope>NUCLEOTIDE SEQUENCE [LARGE SCALE GENOMIC DNA]</scope>
    <source>
        <strain evidence="2 3">CGMCC 1.3240</strain>
    </source>
</reference>
<name>A0ABD5UZN3_9EURY</name>
<dbReference type="RefSeq" id="WP_340603173.1">
    <property type="nucleotide sequence ID" value="NZ_JBBMXV010000002.1"/>
</dbReference>
<accession>A0ABD5UZN3</accession>
<evidence type="ECO:0000313" key="3">
    <source>
        <dbReference type="Proteomes" id="UP001596312"/>
    </source>
</evidence>
<evidence type="ECO:0000256" key="1">
    <source>
        <dbReference type="SAM" id="MobiDB-lite"/>
    </source>
</evidence>
<dbReference type="AlphaFoldDB" id="A0ABD5UZN3"/>
<dbReference type="EMBL" id="JBHSXQ010000002">
    <property type="protein sequence ID" value="MFC6904658.1"/>
    <property type="molecule type" value="Genomic_DNA"/>
</dbReference>